<dbReference type="SUPFAM" id="SSF53335">
    <property type="entry name" value="S-adenosyl-L-methionine-dependent methyltransferases"/>
    <property type="match status" value="1"/>
</dbReference>
<dbReference type="GO" id="GO:0032259">
    <property type="term" value="P:methylation"/>
    <property type="evidence" value="ECO:0007669"/>
    <property type="project" value="UniProtKB-KW"/>
</dbReference>
<dbReference type="PANTHER" id="PTHR47739">
    <property type="entry name" value="TRNA1(VAL) (ADENINE(37)-N6)-METHYLTRANSFERASE"/>
    <property type="match status" value="1"/>
</dbReference>
<proteinExistence type="predicted"/>
<evidence type="ECO:0000313" key="4">
    <source>
        <dbReference type="EMBL" id="SLN22158.1"/>
    </source>
</evidence>
<name>A0A1Y5RT44_9RHOB</name>
<keyword evidence="4" id="KW-0808">Transferase</keyword>
<dbReference type="Proteomes" id="UP000193827">
    <property type="component" value="Unassembled WGS sequence"/>
</dbReference>
<evidence type="ECO:0000256" key="2">
    <source>
        <dbReference type="ARBA" id="ARBA00022691"/>
    </source>
</evidence>
<dbReference type="CDD" id="cd02440">
    <property type="entry name" value="AdoMet_MTases"/>
    <property type="match status" value="1"/>
</dbReference>
<dbReference type="GO" id="GO:0008170">
    <property type="term" value="F:N-methyltransferase activity"/>
    <property type="evidence" value="ECO:0007669"/>
    <property type="project" value="UniProtKB-ARBA"/>
</dbReference>
<dbReference type="EMBL" id="FWFL01000002">
    <property type="protein sequence ID" value="SLN22158.1"/>
    <property type="molecule type" value="Genomic_DNA"/>
</dbReference>
<organism evidence="4 5">
    <name type="scientific">Roseovarius litorisediminis</name>
    <dbReference type="NCBI Taxonomy" id="1312363"/>
    <lineage>
        <taxon>Bacteria</taxon>
        <taxon>Pseudomonadati</taxon>
        <taxon>Pseudomonadota</taxon>
        <taxon>Alphaproteobacteria</taxon>
        <taxon>Rhodobacterales</taxon>
        <taxon>Roseobacteraceae</taxon>
        <taxon>Roseovarius</taxon>
    </lineage>
</organism>
<dbReference type="Pfam" id="PF05175">
    <property type="entry name" value="MTS"/>
    <property type="match status" value="1"/>
</dbReference>
<dbReference type="Gene3D" id="3.40.50.150">
    <property type="entry name" value="Vaccinia Virus protein VP39"/>
    <property type="match status" value="1"/>
</dbReference>
<reference evidence="4 5" key="1">
    <citation type="submission" date="2017-03" db="EMBL/GenBank/DDBJ databases">
        <authorList>
            <person name="Afonso C.L."/>
            <person name="Miller P.J."/>
            <person name="Scott M.A."/>
            <person name="Spackman E."/>
            <person name="Goraichik I."/>
            <person name="Dimitrov K.M."/>
            <person name="Suarez D.L."/>
            <person name="Swayne D.E."/>
        </authorList>
    </citation>
    <scope>NUCLEOTIDE SEQUENCE [LARGE SCALE GENOMIC DNA]</scope>
    <source>
        <strain evidence="4 5">CECT 8287</strain>
    </source>
</reference>
<keyword evidence="2" id="KW-0949">S-adenosyl-L-methionine</keyword>
<dbReference type="OrthoDB" id="5489421at2"/>
<dbReference type="GO" id="GO:0003676">
    <property type="term" value="F:nucleic acid binding"/>
    <property type="evidence" value="ECO:0007669"/>
    <property type="project" value="InterPro"/>
</dbReference>
<dbReference type="InterPro" id="IPR002052">
    <property type="entry name" value="DNA_methylase_N6_adenine_CS"/>
</dbReference>
<dbReference type="InterPro" id="IPR007848">
    <property type="entry name" value="Small_mtfrase_dom"/>
</dbReference>
<dbReference type="GO" id="GO:0008757">
    <property type="term" value="F:S-adenosylmethionine-dependent methyltransferase activity"/>
    <property type="evidence" value="ECO:0007669"/>
    <property type="project" value="UniProtKB-ARBA"/>
</dbReference>
<accession>A0A1Y5RT44</accession>
<keyword evidence="1 4" id="KW-0489">Methyltransferase</keyword>
<evidence type="ECO:0000256" key="1">
    <source>
        <dbReference type="ARBA" id="ARBA00022603"/>
    </source>
</evidence>
<dbReference type="AlphaFoldDB" id="A0A1Y5RT44"/>
<dbReference type="InterPro" id="IPR029063">
    <property type="entry name" value="SAM-dependent_MTases_sf"/>
</dbReference>
<dbReference type="InterPro" id="IPR050210">
    <property type="entry name" value="tRNA_Adenine-N(6)_MTase"/>
</dbReference>
<dbReference type="PROSITE" id="PS00092">
    <property type="entry name" value="N6_MTASE"/>
    <property type="match status" value="1"/>
</dbReference>
<gene>
    <name evidence="4" type="ORF">PEL8287_00962</name>
</gene>
<dbReference type="RefSeq" id="WP_085891489.1">
    <property type="nucleotide sequence ID" value="NZ_FWFL01000002.1"/>
</dbReference>
<evidence type="ECO:0000313" key="5">
    <source>
        <dbReference type="Proteomes" id="UP000193827"/>
    </source>
</evidence>
<feature type="domain" description="Methyltransferase small" evidence="3">
    <location>
        <begin position="37"/>
        <end position="130"/>
    </location>
</feature>
<sequence length="256" mass="27538">MAEGWTDAQLSCDDFLGGQLKILQPLRGYRAGIDPVLLAASIPAGAGDCVLELGCGAGVAALCLGRRVPGVALTGLEVQPDYAALAHRNAVDNRIDFTILTGDLNDMPDELRQRQYSHVIANPPYFDRRSSTAAQDAGRETALGGETPLADWVKAAARRVAPKGYVTMIQRADRLPELLAAFSERLGSLEALPLIPRRGRSAPLVLLRGRKSGRAAFRLHDGWKLHKGKTHKHDGENYTKATACVLRNGSALPFPA</sequence>
<keyword evidence="5" id="KW-1185">Reference proteome</keyword>
<evidence type="ECO:0000259" key="3">
    <source>
        <dbReference type="Pfam" id="PF05175"/>
    </source>
</evidence>
<dbReference type="PANTHER" id="PTHR47739:SF1">
    <property type="entry name" value="TRNA1(VAL) (ADENINE(37)-N6)-METHYLTRANSFERASE"/>
    <property type="match status" value="1"/>
</dbReference>
<protein>
    <submittedName>
        <fullName evidence="4">N5-glutamine S-adenosyl-L-methionine-dependent methyltransferase</fullName>
    </submittedName>
</protein>